<feature type="transmembrane region" description="Helical" evidence="9">
    <location>
        <begin position="46"/>
        <end position="68"/>
    </location>
</feature>
<keyword evidence="6 9" id="KW-1133">Transmembrane helix</keyword>
<dbReference type="Pfam" id="PF00324">
    <property type="entry name" value="AA_permease"/>
    <property type="match status" value="1"/>
</dbReference>
<dbReference type="EMBL" id="FAUH01000024">
    <property type="protein sequence ID" value="CUU67426.1"/>
    <property type="molecule type" value="Genomic_DNA"/>
</dbReference>
<keyword evidence="3" id="KW-0813">Transport</keyword>
<evidence type="ECO:0000259" key="10">
    <source>
        <dbReference type="Pfam" id="PF00324"/>
    </source>
</evidence>
<feature type="transmembrane region" description="Helical" evidence="9">
    <location>
        <begin position="364"/>
        <end position="386"/>
    </location>
</feature>
<dbReference type="GO" id="GO:0016020">
    <property type="term" value="C:membrane"/>
    <property type="evidence" value="ECO:0007669"/>
    <property type="project" value="UniProtKB-SubCell"/>
</dbReference>
<proteinExistence type="inferred from homology"/>
<evidence type="ECO:0000256" key="3">
    <source>
        <dbReference type="ARBA" id="ARBA00022448"/>
    </source>
</evidence>
<feature type="transmembrane region" description="Helical" evidence="9">
    <location>
        <begin position="436"/>
        <end position="458"/>
    </location>
</feature>
<feature type="transmembrane region" description="Helical" evidence="9">
    <location>
        <begin position="118"/>
        <end position="148"/>
    </location>
</feature>
<feature type="transmembrane region" description="Helical" evidence="9">
    <location>
        <begin position="464"/>
        <end position="482"/>
    </location>
</feature>
<dbReference type="InterPro" id="IPR004841">
    <property type="entry name" value="AA-permease/SLC12A_dom"/>
</dbReference>
<dbReference type="PANTHER" id="PTHR43495">
    <property type="entry name" value="GABA PERMEASE"/>
    <property type="match status" value="1"/>
</dbReference>
<dbReference type="RefSeq" id="WP_014009495.1">
    <property type="nucleotide sequence ID" value="NZ_FAUH01000024.1"/>
</dbReference>
<evidence type="ECO:0000256" key="2">
    <source>
        <dbReference type="ARBA" id="ARBA00008583"/>
    </source>
</evidence>
<evidence type="ECO:0000313" key="11">
    <source>
        <dbReference type="EMBL" id="CUU67426.1"/>
    </source>
</evidence>
<dbReference type="GO" id="GO:0006865">
    <property type="term" value="P:amino acid transport"/>
    <property type="evidence" value="ECO:0007669"/>
    <property type="project" value="UniProtKB-KW"/>
</dbReference>
<feature type="transmembrane region" description="Helical" evidence="9">
    <location>
        <begin position="74"/>
        <end position="97"/>
    </location>
</feature>
<name>A0A0X8XV16_9CORY</name>
<feature type="region of interest" description="Disordered" evidence="8">
    <location>
        <begin position="1"/>
        <end position="37"/>
    </location>
</feature>
<feature type="transmembrane region" description="Helical" evidence="9">
    <location>
        <begin position="184"/>
        <end position="207"/>
    </location>
</feature>
<comment type="similarity">
    <text evidence="2">Belongs to the amino acid-polyamine-organocation (APC) superfamily. Amino acid transporter (AAT) (TC 2.A.3.1) family.</text>
</comment>
<gene>
    <name evidence="11" type="ORF">CVAR292_02788</name>
</gene>
<organism evidence="11 12">
    <name type="scientific">Corynebacterium variabile</name>
    <dbReference type="NCBI Taxonomy" id="1727"/>
    <lineage>
        <taxon>Bacteria</taxon>
        <taxon>Bacillati</taxon>
        <taxon>Actinomycetota</taxon>
        <taxon>Actinomycetes</taxon>
        <taxon>Mycobacteriales</taxon>
        <taxon>Corynebacteriaceae</taxon>
        <taxon>Corynebacterium</taxon>
    </lineage>
</organism>
<evidence type="ECO:0000256" key="9">
    <source>
        <dbReference type="SAM" id="Phobius"/>
    </source>
</evidence>
<feature type="transmembrane region" description="Helical" evidence="9">
    <location>
        <begin position="322"/>
        <end position="343"/>
    </location>
</feature>
<accession>A0A0X8XV16</accession>
<feature type="transmembrane region" description="Helical" evidence="9">
    <location>
        <begin position="154"/>
        <end position="172"/>
    </location>
</feature>
<keyword evidence="4 9" id="KW-0812">Transmembrane</keyword>
<dbReference type="FunFam" id="1.20.1740.10:FF:000001">
    <property type="entry name" value="Amino acid permease"/>
    <property type="match status" value="1"/>
</dbReference>
<sequence length="495" mass="52024">MAIATGRETEPSGNPDRPGRGNTAGSEQDAGGGTTVRKDKLKSRHITMITLGGIMGSALFIGSGNVIAKAGPAAVMSYAIGGVLVFLAMVLLGEMAARRPAVGSFMEYSRINIGDGAAYIVGWLYWYFWVGVLAYDAVVGGAILHGWFPFLDEWAWGLLMLGLFIAINLRSVKTFGEVEFWLASIKVVAVIIFLVVGAMLAFGLWPGDDGGARFSNLTDHGGLAPNGMGSVVSGVAIVIFAYFGTEVAVMAAAESENPGKGIRQATKTVIWRILLFFVGSVAIIVTVIPWDSLPAATDAASGPFAAVIGELGVPGASMIMELVVFAAVLSVMNAGLYAASRMLSSMAEQKYAPEITAKRNAKGVPVVAVVLSTIGGVVGCLVNFLFPDAGLFDFIMSSTGLVALFVYAFIALSNWNMRRKMTPEETAAVATKLRVPLFPLSNIIVLVGVAAVVVVMLIDGSTAEVWSSVVATAFIGVLWPVVKRRKRAAEKEAAA</sequence>
<dbReference type="PIRSF" id="PIRSF006060">
    <property type="entry name" value="AA_transporter"/>
    <property type="match status" value="1"/>
</dbReference>
<evidence type="ECO:0000313" key="12">
    <source>
        <dbReference type="Proteomes" id="UP000182498"/>
    </source>
</evidence>
<keyword evidence="7 9" id="KW-0472">Membrane</keyword>
<protein>
    <submittedName>
        <fullName evidence="11">Gamma-aminobutyrate:proton symporter, AAT family (TC 2.A.3.1.5)</fullName>
    </submittedName>
</protein>
<dbReference type="AlphaFoldDB" id="A0A0X8XV16"/>
<evidence type="ECO:0000256" key="8">
    <source>
        <dbReference type="SAM" id="MobiDB-lite"/>
    </source>
</evidence>
<dbReference type="Proteomes" id="UP000182498">
    <property type="component" value="Unassembled WGS sequence"/>
</dbReference>
<keyword evidence="12" id="KW-1185">Reference proteome</keyword>
<feature type="domain" description="Amino acid permease/ SLC12A" evidence="10">
    <location>
        <begin position="45"/>
        <end position="480"/>
    </location>
</feature>
<dbReference type="PANTHER" id="PTHR43495:SF5">
    <property type="entry name" value="GAMMA-AMINOBUTYRIC ACID PERMEASE"/>
    <property type="match status" value="1"/>
</dbReference>
<evidence type="ECO:0000256" key="5">
    <source>
        <dbReference type="ARBA" id="ARBA00022970"/>
    </source>
</evidence>
<feature type="transmembrane region" description="Helical" evidence="9">
    <location>
        <begin position="392"/>
        <end position="415"/>
    </location>
</feature>
<evidence type="ECO:0000256" key="6">
    <source>
        <dbReference type="ARBA" id="ARBA00022989"/>
    </source>
</evidence>
<evidence type="ECO:0000256" key="7">
    <source>
        <dbReference type="ARBA" id="ARBA00023136"/>
    </source>
</evidence>
<comment type="subcellular location">
    <subcellularLocation>
        <location evidence="1">Membrane</location>
        <topology evidence="1">Multi-pass membrane protein</topology>
    </subcellularLocation>
</comment>
<dbReference type="GO" id="GO:0055085">
    <property type="term" value="P:transmembrane transport"/>
    <property type="evidence" value="ECO:0007669"/>
    <property type="project" value="InterPro"/>
</dbReference>
<feature type="transmembrane region" description="Helical" evidence="9">
    <location>
        <begin position="269"/>
        <end position="290"/>
    </location>
</feature>
<reference evidence="12" key="1">
    <citation type="submission" date="2015-11" db="EMBL/GenBank/DDBJ databases">
        <authorList>
            <person name="Dugat-Bony E."/>
        </authorList>
    </citation>
    <scope>NUCLEOTIDE SEQUENCE [LARGE SCALE GENOMIC DNA]</scope>
    <source>
        <strain evidence="12">Mu292</strain>
    </source>
</reference>
<feature type="transmembrane region" description="Helical" evidence="9">
    <location>
        <begin position="227"/>
        <end position="249"/>
    </location>
</feature>
<dbReference type="OMA" id="GWFVNIT"/>
<dbReference type="Gene3D" id="1.20.1740.10">
    <property type="entry name" value="Amino acid/polyamine transporter I"/>
    <property type="match status" value="1"/>
</dbReference>
<keyword evidence="5" id="KW-0029">Amino-acid transport</keyword>
<dbReference type="OrthoDB" id="5297508at2"/>
<evidence type="ECO:0000256" key="1">
    <source>
        <dbReference type="ARBA" id="ARBA00004141"/>
    </source>
</evidence>
<evidence type="ECO:0000256" key="4">
    <source>
        <dbReference type="ARBA" id="ARBA00022692"/>
    </source>
</evidence>